<organism evidence="1 2">
    <name type="scientific">Pyxidicoccus parkwayensis</name>
    <dbReference type="NCBI Taxonomy" id="2813578"/>
    <lineage>
        <taxon>Bacteria</taxon>
        <taxon>Pseudomonadati</taxon>
        <taxon>Myxococcota</taxon>
        <taxon>Myxococcia</taxon>
        <taxon>Myxococcales</taxon>
        <taxon>Cystobacterineae</taxon>
        <taxon>Myxococcaceae</taxon>
        <taxon>Pyxidicoccus</taxon>
    </lineage>
</organism>
<dbReference type="PROSITE" id="PS51257">
    <property type="entry name" value="PROKAR_LIPOPROTEIN"/>
    <property type="match status" value="1"/>
</dbReference>
<accession>A0ABX7NTE9</accession>
<sequence>MTCERMKPFVLGAALLSLAACGGGERVEGMELSLGVTTARARPGVEAGGPRTLVNAQGTRAAFSRALVTLGSVELLPCEEAGWLRLLRELSPVSTAWAHSSSSPRRLGTPHVIGLDGADGDVTELGVLHPPPGRYCRARLTFEPADEDAQGLDSAVDSAEPMDMVGSSLHVRGTLSPADGEARTFDATSAGHSSVDVLLDSLTLSEEQPRATLIFTLAWDTWLDGVSAQEPPSRVDLLGNVARSASVRAAAP</sequence>
<gene>
    <name evidence="1" type="ORF">JY651_44775</name>
</gene>
<dbReference type="EMBL" id="CP071090">
    <property type="protein sequence ID" value="QSQ22172.1"/>
    <property type="molecule type" value="Genomic_DNA"/>
</dbReference>
<name>A0ABX7NTE9_9BACT</name>
<evidence type="ECO:0000313" key="1">
    <source>
        <dbReference type="EMBL" id="QSQ22172.1"/>
    </source>
</evidence>
<reference evidence="1 2" key="1">
    <citation type="submission" date="2021-02" db="EMBL/GenBank/DDBJ databases">
        <title>De Novo genome assembly of isolated myxobacteria.</title>
        <authorList>
            <person name="Stevens D.C."/>
        </authorList>
    </citation>
    <scope>NUCLEOTIDE SEQUENCE [LARGE SCALE GENOMIC DNA]</scope>
    <source>
        <strain evidence="2">SCPEA02</strain>
    </source>
</reference>
<evidence type="ECO:0000313" key="2">
    <source>
        <dbReference type="Proteomes" id="UP000662747"/>
    </source>
</evidence>
<dbReference type="Proteomes" id="UP000662747">
    <property type="component" value="Chromosome"/>
</dbReference>
<proteinExistence type="predicted"/>
<protein>
    <recommendedName>
        <fullName evidence="3">Lipoprotein</fullName>
    </recommendedName>
</protein>
<evidence type="ECO:0008006" key="3">
    <source>
        <dbReference type="Google" id="ProtNLM"/>
    </source>
</evidence>
<keyword evidence="2" id="KW-1185">Reference proteome</keyword>